<dbReference type="Gene3D" id="3.30.1230.10">
    <property type="entry name" value="YlxR-like"/>
    <property type="match status" value="1"/>
</dbReference>
<evidence type="ECO:0000256" key="1">
    <source>
        <dbReference type="SAM" id="MobiDB-lite"/>
    </source>
</evidence>
<sequence length="272" mass="28777">MTGEYANATGDDPEPEPSTLLDPGLGRGRRNAMRTCLVSRIPQNPDGMIRFVLSPDGEVVTDLKAKLPGRGAWLTADRVTIETALKKRLFQRAFKTKDAAAPTDLADRVAATLRDDLRQSLSLANKAGCLVAGFAKVESAIGEKTGVAAVIQASDGSADGRRKIAAALHRRHGDAISRVPIIDDLSNEELDMALGRDHVIHAALVAGVGSTGCLARWRRLRSFEGKATTAGEAGSARTGRIASTLQDDDETDLPGAQQFAGSRDDGNPQGLD</sequence>
<evidence type="ECO:0000313" key="4">
    <source>
        <dbReference type="Proteomes" id="UP001597176"/>
    </source>
</evidence>
<evidence type="ECO:0000313" key="3">
    <source>
        <dbReference type="EMBL" id="MFD1303989.1"/>
    </source>
</evidence>
<comment type="caution">
    <text evidence="3">The sequence shown here is derived from an EMBL/GenBank/DDBJ whole genome shotgun (WGS) entry which is preliminary data.</text>
</comment>
<dbReference type="SUPFAM" id="SSF55315">
    <property type="entry name" value="L30e-like"/>
    <property type="match status" value="1"/>
</dbReference>
<feature type="domain" description="YlxR" evidence="2">
    <location>
        <begin position="34"/>
        <end position="98"/>
    </location>
</feature>
<feature type="region of interest" description="Disordered" evidence="1">
    <location>
        <begin position="1"/>
        <end position="28"/>
    </location>
</feature>
<organism evidence="3 4">
    <name type="scientific">Methylobacterium marchantiae</name>
    <dbReference type="NCBI Taxonomy" id="600331"/>
    <lineage>
        <taxon>Bacteria</taxon>
        <taxon>Pseudomonadati</taxon>
        <taxon>Pseudomonadota</taxon>
        <taxon>Alphaproteobacteria</taxon>
        <taxon>Hyphomicrobiales</taxon>
        <taxon>Methylobacteriaceae</taxon>
        <taxon>Methylobacterium</taxon>
    </lineage>
</organism>
<gene>
    <name evidence="3" type="ORF">ACFQ4G_20690</name>
</gene>
<evidence type="ECO:0000259" key="2">
    <source>
        <dbReference type="Pfam" id="PF04296"/>
    </source>
</evidence>
<dbReference type="Proteomes" id="UP001597176">
    <property type="component" value="Unassembled WGS sequence"/>
</dbReference>
<dbReference type="EMBL" id="JBHTND010000046">
    <property type="protein sequence ID" value="MFD1303989.1"/>
    <property type="molecule type" value="Genomic_DNA"/>
</dbReference>
<proteinExistence type="predicted"/>
<reference evidence="4" key="1">
    <citation type="journal article" date="2019" name="Int. J. Syst. Evol. Microbiol.">
        <title>The Global Catalogue of Microorganisms (GCM) 10K type strain sequencing project: providing services to taxonomists for standard genome sequencing and annotation.</title>
        <authorList>
            <consortium name="The Broad Institute Genomics Platform"/>
            <consortium name="The Broad Institute Genome Sequencing Center for Infectious Disease"/>
            <person name="Wu L."/>
            <person name="Ma J."/>
        </authorList>
    </citation>
    <scope>NUCLEOTIDE SEQUENCE [LARGE SCALE GENOMIC DNA]</scope>
    <source>
        <strain evidence="4">CCUG 56108</strain>
    </source>
</reference>
<dbReference type="InterPro" id="IPR007393">
    <property type="entry name" value="YlxR_dom"/>
</dbReference>
<dbReference type="CDD" id="cd00279">
    <property type="entry name" value="YlxR"/>
    <property type="match status" value="1"/>
</dbReference>
<keyword evidence="4" id="KW-1185">Reference proteome</keyword>
<feature type="region of interest" description="Disordered" evidence="1">
    <location>
        <begin position="226"/>
        <end position="272"/>
    </location>
</feature>
<dbReference type="PANTHER" id="PTHR34215:SF1">
    <property type="entry name" value="YLXR DOMAIN-CONTAINING PROTEIN"/>
    <property type="match status" value="1"/>
</dbReference>
<dbReference type="InterPro" id="IPR037465">
    <property type="entry name" value="YlxR"/>
</dbReference>
<dbReference type="NCBIfam" id="NF006622">
    <property type="entry name" value="PRK09190.1"/>
    <property type="match status" value="1"/>
</dbReference>
<dbReference type="InterPro" id="IPR029064">
    <property type="entry name" value="Ribosomal_eL30-like_sf"/>
</dbReference>
<accession>A0ABW3X2X7</accession>
<name>A0ABW3X2X7_9HYPH</name>
<dbReference type="Gene3D" id="3.30.1330.30">
    <property type="match status" value="1"/>
</dbReference>
<protein>
    <submittedName>
        <fullName evidence="3">RNA-binding protein</fullName>
    </submittedName>
</protein>
<dbReference type="SUPFAM" id="SSF64376">
    <property type="entry name" value="YlxR-like"/>
    <property type="match status" value="1"/>
</dbReference>
<dbReference type="Pfam" id="PF04296">
    <property type="entry name" value="YlxR"/>
    <property type="match status" value="1"/>
</dbReference>
<dbReference type="PANTHER" id="PTHR34215">
    <property type="entry name" value="BLL0784 PROTEIN"/>
    <property type="match status" value="1"/>
</dbReference>
<dbReference type="InterPro" id="IPR035931">
    <property type="entry name" value="YlxR-like_sf"/>
</dbReference>
<dbReference type="RefSeq" id="WP_238202646.1">
    <property type="nucleotide sequence ID" value="NZ_JBHTND010000046.1"/>
</dbReference>